<sequence length="620" mass="70911">MENTEQISAGNECLKQSNFFNLPGTCSLRTERLIEGEHDITSASSTNLPVSVIHSNFVVPPTIRSKRRFDSCSSTSDSDSNTSKVSFICSPALKRETISPKLSCKKLKKRSKKHIKLSTTICFGDESLGTAHTEHSSLKYDTSSIYIKGYTINGENNFELKASECNEVKPAMTIPKYHNALHLMNRPNFIPIWKRQIPTSSELNDPYEFPPSTHVKKKSKVEEFQSSEKMRNITNPFPHSISSRMSVSVMNTSNNKLHIPEPVFEEDRNHKINLIRSTTPEIKSPTVYCAEHSSMNKLNSMRLQCRQSSCSDETKVEFPSVDNKIMHIYESPFKQPVMRSEGNIFLCSKNYIVKDDKLSKRDYTETKSINADDEDVHRESVECSLTPILIDRLRWKSKLKNALPLSSMERSGRRVRFDSVKVFYFGRCQGGVTVPKSGEITLAMLDEHFTHRHFSLSSGRRPDLTLLPFTEGQFHCYKSLSYFLAAFINLHFKCGIFCNDIKISLNLDLISSLIGSDLDGDEYSVIWDEDLLLERNESMKRCSDLYGIDSEIPPEKSERCPDFHFTNDYNPIYVSPRLIGKLYRTYFRVFFIKKVSLKGVIQAAEKIRILQGPFKLEFNS</sequence>
<accession>A0A1I7WEC7</accession>
<reference evidence="11" key="1">
    <citation type="submission" date="2016-11" db="UniProtKB">
        <authorList>
            <consortium name="WormBaseParasite"/>
        </authorList>
    </citation>
    <scope>IDENTIFICATION</scope>
</reference>
<dbReference type="InterPro" id="IPR023260">
    <property type="entry name" value="Cys/Ser-rich_nuc_prot"/>
</dbReference>
<keyword evidence="10" id="KW-1185">Reference proteome</keyword>
<dbReference type="GO" id="GO:0005634">
    <property type="term" value="C:nucleus"/>
    <property type="evidence" value="ECO:0007669"/>
    <property type="project" value="UniProtKB-SubCell"/>
</dbReference>
<evidence type="ECO:0000256" key="6">
    <source>
        <dbReference type="ARBA" id="ARBA00023159"/>
    </source>
</evidence>
<dbReference type="Pfam" id="PF16019">
    <property type="entry name" value="CSRNP_N"/>
    <property type="match status" value="1"/>
</dbReference>
<comment type="similarity">
    <text evidence="2">Belongs to the AXUD1 family.</text>
</comment>
<dbReference type="AlphaFoldDB" id="A0A1I7WEC7"/>
<evidence type="ECO:0000313" key="11">
    <source>
        <dbReference type="WBParaSite" id="Hba_03303"/>
    </source>
</evidence>
<organism evidence="10 11">
    <name type="scientific">Heterorhabditis bacteriophora</name>
    <name type="common">Entomopathogenic nematode worm</name>
    <dbReference type="NCBI Taxonomy" id="37862"/>
    <lineage>
        <taxon>Eukaryota</taxon>
        <taxon>Metazoa</taxon>
        <taxon>Ecdysozoa</taxon>
        <taxon>Nematoda</taxon>
        <taxon>Chromadorea</taxon>
        <taxon>Rhabditida</taxon>
        <taxon>Rhabditina</taxon>
        <taxon>Rhabditomorpha</taxon>
        <taxon>Strongyloidea</taxon>
        <taxon>Heterorhabditidae</taxon>
        <taxon>Heterorhabditis</taxon>
    </lineage>
</organism>
<evidence type="ECO:0000313" key="10">
    <source>
        <dbReference type="Proteomes" id="UP000095283"/>
    </source>
</evidence>
<keyword evidence="6" id="KW-0010">Activator</keyword>
<evidence type="ECO:0000256" key="5">
    <source>
        <dbReference type="ARBA" id="ARBA00023125"/>
    </source>
</evidence>
<comment type="subcellular location">
    <subcellularLocation>
        <location evidence="1">Nucleus</location>
    </subcellularLocation>
</comment>
<dbReference type="Proteomes" id="UP000095283">
    <property type="component" value="Unplaced"/>
</dbReference>
<keyword evidence="7" id="KW-0804">Transcription</keyword>
<protein>
    <submittedName>
        <fullName evidence="11">CSRNP_N domain-containing protein</fullName>
    </submittedName>
</protein>
<feature type="domain" description="Cysteine/serine-rich nuclear protein N-terminal" evidence="9">
    <location>
        <begin position="412"/>
        <end position="457"/>
    </location>
</feature>
<proteinExistence type="inferred from homology"/>
<dbReference type="GO" id="GO:0006915">
    <property type="term" value="P:apoptotic process"/>
    <property type="evidence" value="ECO:0007669"/>
    <property type="project" value="UniProtKB-KW"/>
</dbReference>
<evidence type="ECO:0000256" key="4">
    <source>
        <dbReference type="ARBA" id="ARBA00023015"/>
    </source>
</evidence>
<keyword evidence="4" id="KW-0805">Transcription regulation</keyword>
<dbReference type="InterPro" id="IPR031972">
    <property type="entry name" value="CSRNP_N"/>
</dbReference>
<dbReference type="GO" id="GO:0000981">
    <property type="term" value="F:DNA-binding transcription factor activity, RNA polymerase II-specific"/>
    <property type="evidence" value="ECO:0007669"/>
    <property type="project" value="TreeGrafter"/>
</dbReference>
<keyword evidence="8" id="KW-0539">Nucleus</keyword>
<evidence type="ECO:0000259" key="9">
    <source>
        <dbReference type="Pfam" id="PF16019"/>
    </source>
</evidence>
<evidence type="ECO:0000256" key="7">
    <source>
        <dbReference type="ARBA" id="ARBA00023163"/>
    </source>
</evidence>
<evidence type="ECO:0000256" key="8">
    <source>
        <dbReference type="ARBA" id="ARBA00023242"/>
    </source>
</evidence>
<keyword evidence="5" id="KW-0238">DNA-binding</keyword>
<dbReference type="GO" id="GO:0043565">
    <property type="term" value="F:sequence-specific DNA binding"/>
    <property type="evidence" value="ECO:0007669"/>
    <property type="project" value="TreeGrafter"/>
</dbReference>
<keyword evidence="3" id="KW-0053">Apoptosis</keyword>
<evidence type="ECO:0000256" key="2">
    <source>
        <dbReference type="ARBA" id="ARBA00008548"/>
    </source>
</evidence>
<dbReference type="PANTHER" id="PTHR13580">
    <property type="entry name" value="TGF-BETA INDUCED APOPTOSIS PROTEIN"/>
    <property type="match status" value="1"/>
</dbReference>
<dbReference type="WBParaSite" id="Hba_03303">
    <property type="protein sequence ID" value="Hba_03303"/>
    <property type="gene ID" value="Hba_03303"/>
</dbReference>
<dbReference type="PANTHER" id="PTHR13580:SF9">
    <property type="entry name" value="AXIN1 UP-REGULATED 1, ISOFORM A"/>
    <property type="match status" value="1"/>
</dbReference>
<name>A0A1I7WEC7_HETBA</name>
<evidence type="ECO:0000256" key="1">
    <source>
        <dbReference type="ARBA" id="ARBA00004123"/>
    </source>
</evidence>
<evidence type="ECO:0000256" key="3">
    <source>
        <dbReference type="ARBA" id="ARBA00022703"/>
    </source>
</evidence>